<dbReference type="Gene3D" id="4.10.810.10">
    <property type="entry name" value="Virus Scaffolding Protein, Chain A"/>
    <property type="match status" value="1"/>
</dbReference>
<gene>
    <name evidence="2" type="ORF">D1953_16715</name>
</gene>
<comment type="caution">
    <text evidence="2">The sequence shown here is derived from an EMBL/GenBank/DDBJ whole genome shotgun (WGS) entry which is preliminary data.</text>
</comment>
<dbReference type="Pfam" id="PF08858">
    <property type="entry name" value="IDEAL"/>
    <property type="match status" value="1"/>
</dbReference>
<evidence type="ECO:0000313" key="2">
    <source>
        <dbReference type="EMBL" id="RID82980.1"/>
    </source>
</evidence>
<accession>A0A398B4U3</accession>
<dbReference type="AlphaFoldDB" id="A0A398B4U3"/>
<proteinExistence type="predicted"/>
<dbReference type="SMART" id="SM00914">
    <property type="entry name" value="IDEAL"/>
    <property type="match status" value="1"/>
</dbReference>
<feature type="domain" description="IDEAL" evidence="1">
    <location>
        <begin position="65"/>
        <end position="100"/>
    </location>
</feature>
<reference evidence="2 3" key="1">
    <citation type="submission" date="2018-08" db="EMBL/GenBank/DDBJ databases">
        <title>Bacillus jemisoniae sp. nov., Bacillus chryseoplanitiae sp. nov., Bacillus resnikiae sp. nov., and Bacillus frankliniae sp. nov., isolated from Viking spacecraft and associated surfaces.</title>
        <authorList>
            <person name="Seuylemezian A."/>
            <person name="Vaishampayan P."/>
        </authorList>
    </citation>
    <scope>NUCLEOTIDE SEQUENCE [LARGE SCALE GENOMIC DNA]</scope>
    <source>
        <strain evidence="2 3">MA001</strain>
    </source>
</reference>
<evidence type="ECO:0000313" key="3">
    <source>
        <dbReference type="Proteomes" id="UP000266016"/>
    </source>
</evidence>
<dbReference type="InterPro" id="IPR027393">
    <property type="entry name" value="Virus_scaffolding_prot_C"/>
</dbReference>
<dbReference type="RefSeq" id="WP_119118305.1">
    <property type="nucleotide sequence ID" value="NZ_QWVS01000038.1"/>
</dbReference>
<dbReference type="Proteomes" id="UP000266016">
    <property type="component" value="Unassembled WGS sequence"/>
</dbReference>
<protein>
    <submittedName>
        <fullName evidence="2">IDEAL domain-containing protein</fullName>
    </submittedName>
</protein>
<name>A0A398B4U3_9BACI</name>
<evidence type="ECO:0000259" key="1">
    <source>
        <dbReference type="SMART" id="SM00914"/>
    </source>
</evidence>
<keyword evidence="3" id="KW-1185">Reference proteome</keyword>
<dbReference type="EMBL" id="QWVS01000038">
    <property type="protein sequence ID" value="RID82980.1"/>
    <property type="molecule type" value="Genomic_DNA"/>
</dbReference>
<dbReference type="InterPro" id="IPR014957">
    <property type="entry name" value="IDEAL_dom"/>
</dbReference>
<organism evidence="2 3">
    <name type="scientific">Peribacillus asahii</name>
    <dbReference type="NCBI Taxonomy" id="228899"/>
    <lineage>
        <taxon>Bacteria</taxon>
        <taxon>Bacillati</taxon>
        <taxon>Bacillota</taxon>
        <taxon>Bacilli</taxon>
        <taxon>Bacillales</taxon>
        <taxon>Bacillaceae</taxon>
        <taxon>Peribacillus</taxon>
    </lineage>
</organism>
<sequence length="111" mass="12021">MLTNGNSVLKTGDWIKGKSGDGELIIGYIESQSILDGVVKVTVATSDNRKTLGKTIPILSKNVRKLPLSKAVNKQQILFLIDLALSTGDEAWFIELSSKLNSINQLVDGVH</sequence>